<protein>
    <submittedName>
        <fullName evidence="5">Nuclease</fullName>
    </submittedName>
</protein>
<keyword evidence="6" id="KW-1185">Reference proteome</keyword>
<dbReference type="SUPFAM" id="SSF50199">
    <property type="entry name" value="Staphylococcal nuclease"/>
    <property type="match status" value="1"/>
</dbReference>
<gene>
    <name evidence="5" type="ORF">TAO_0599</name>
</gene>
<evidence type="ECO:0000313" key="5">
    <source>
        <dbReference type="EMBL" id="BAW79969.1"/>
    </source>
</evidence>
<dbReference type="PROSITE" id="PS50830">
    <property type="entry name" value="TNASE_3"/>
    <property type="match status" value="1"/>
</dbReference>
<dbReference type="PANTHER" id="PTHR12302">
    <property type="entry name" value="EBNA2 BINDING PROTEIN P100"/>
    <property type="match status" value="1"/>
</dbReference>
<dbReference type="InterPro" id="IPR025392">
    <property type="entry name" value="DUF4124"/>
</dbReference>
<dbReference type="KEGG" id="ntt:TAO_0599"/>
<dbReference type="PANTHER" id="PTHR12302:SF3">
    <property type="entry name" value="SERINE_THREONINE-PROTEIN KINASE 31"/>
    <property type="match status" value="1"/>
</dbReference>
<evidence type="ECO:0000256" key="1">
    <source>
        <dbReference type="ARBA" id="ARBA00022722"/>
    </source>
</evidence>
<dbReference type="GO" id="GO:0004519">
    <property type="term" value="F:endonuclease activity"/>
    <property type="evidence" value="ECO:0007669"/>
    <property type="project" value="UniProtKB-KW"/>
</dbReference>
<evidence type="ECO:0000259" key="4">
    <source>
        <dbReference type="PROSITE" id="PS50830"/>
    </source>
</evidence>
<dbReference type="AlphaFoldDB" id="A0A1Q2SLI8"/>
<organism evidence="5 6">
    <name type="scientific">Candidatus Nitrosoglobus terrae</name>
    <dbReference type="NCBI Taxonomy" id="1630141"/>
    <lineage>
        <taxon>Bacteria</taxon>
        <taxon>Pseudomonadati</taxon>
        <taxon>Pseudomonadota</taxon>
        <taxon>Gammaproteobacteria</taxon>
        <taxon>Chromatiales</taxon>
        <taxon>Chromatiaceae</taxon>
        <taxon>Candidatus Nitrosoglobus</taxon>
    </lineage>
</organism>
<dbReference type="GO" id="GO:0016787">
    <property type="term" value="F:hydrolase activity"/>
    <property type="evidence" value="ECO:0007669"/>
    <property type="project" value="UniProtKB-KW"/>
</dbReference>
<accession>A0A1Q2SLI8</accession>
<reference evidence="5 6" key="1">
    <citation type="journal article" date="2017" name="ISME J.">
        <title>An acid-tolerant ammonia-oxidizing ?-proteobacterium from soil.</title>
        <authorList>
            <person name="Hayatsu M."/>
            <person name="Tago K."/>
            <person name="Uchiyama I."/>
            <person name="Toyoda A."/>
            <person name="Wang Y."/>
            <person name="Shimomura Y."/>
            <person name="Okubo T."/>
            <person name="Kurisu F."/>
            <person name="Hirono Y."/>
            <person name="Nonaka K."/>
            <person name="Akiyama H."/>
            <person name="Itoh T."/>
            <person name="Takami H."/>
        </authorList>
    </citation>
    <scope>NUCLEOTIDE SEQUENCE [LARGE SCALE GENOMIC DNA]</scope>
    <source>
        <strain evidence="5 6">TAO100</strain>
    </source>
</reference>
<keyword evidence="3" id="KW-0378">Hydrolase</keyword>
<name>A0A1Q2SLI8_9GAMM</name>
<feature type="domain" description="TNase-like" evidence="4">
    <location>
        <begin position="60"/>
        <end position="189"/>
    </location>
</feature>
<dbReference type="InterPro" id="IPR035437">
    <property type="entry name" value="SNase_OB-fold_sf"/>
</dbReference>
<proteinExistence type="predicted"/>
<dbReference type="InterPro" id="IPR016071">
    <property type="entry name" value="Staphylococal_nuclease_OB-fold"/>
</dbReference>
<evidence type="ECO:0000256" key="2">
    <source>
        <dbReference type="ARBA" id="ARBA00022759"/>
    </source>
</evidence>
<dbReference type="RefSeq" id="WP_096526564.1">
    <property type="nucleotide sequence ID" value="NZ_AP014836.1"/>
</dbReference>
<keyword evidence="1" id="KW-0540">Nuclease</keyword>
<dbReference type="SMART" id="SM00318">
    <property type="entry name" value="SNc"/>
    <property type="match status" value="1"/>
</dbReference>
<dbReference type="EMBL" id="AP014836">
    <property type="protein sequence ID" value="BAW79969.1"/>
    <property type="molecule type" value="Genomic_DNA"/>
</dbReference>
<keyword evidence="2" id="KW-0255">Endonuclease</keyword>
<evidence type="ECO:0000313" key="6">
    <source>
        <dbReference type="Proteomes" id="UP000243679"/>
    </source>
</evidence>
<evidence type="ECO:0000256" key="3">
    <source>
        <dbReference type="ARBA" id="ARBA00022801"/>
    </source>
</evidence>
<dbReference type="Proteomes" id="UP000243679">
    <property type="component" value="Chromosome"/>
</dbReference>
<dbReference type="Pfam" id="PF13511">
    <property type="entry name" value="DUF4124"/>
    <property type="match status" value="1"/>
</dbReference>
<dbReference type="OrthoDB" id="7062774at2"/>
<dbReference type="Pfam" id="PF00565">
    <property type="entry name" value="SNase"/>
    <property type="match status" value="1"/>
</dbReference>
<sequence>MKTAISNLAIKGLIGLVLLGLPLAGISLESAIFRWIDSEGTPHYSDRPHPNAQVIQLKPEVTYYDIQRVYDGDTIRLKGGDRVRLLGINAPEIEGRYKSAEPGGEAARDWLRKELEGKRVRLEFDKERSDHYSRLLAHIFTANGEHLNLRLVEEGLAIVSFIPPNFKYSDQLAQAQTQAEVAKRGLWSLPHYAPRSIIDLEKGANHQGWQRYRGTPIEIRAGRKYTRLLFSPHVDVRIAKDQLPFFGKLERYLGNQVEVRGWVFRRQNDYSIPVYHPSGLKQLPIKIGFGHRPILQLYVLQRGVES</sequence>
<dbReference type="Gene3D" id="2.40.50.90">
    <property type="match status" value="1"/>
</dbReference>